<gene>
    <name evidence="4" type="ORF">D8780_11090</name>
</gene>
<accession>A0A3L7JDZ1</accession>
<keyword evidence="5" id="KW-1185">Reference proteome</keyword>
<dbReference type="AlphaFoldDB" id="A0A3L7JDZ1"/>
<organism evidence="4 5">
    <name type="scientific">Notoacmeibacter ruber</name>
    <dbReference type="NCBI Taxonomy" id="2670375"/>
    <lineage>
        <taxon>Bacteria</taxon>
        <taxon>Pseudomonadati</taxon>
        <taxon>Pseudomonadota</taxon>
        <taxon>Alphaproteobacteria</taxon>
        <taxon>Hyphomicrobiales</taxon>
        <taxon>Notoacmeibacteraceae</taxon>
        <taxon>Notoacmeibacter</taxon>
    </lineage>
</organism>
<evidence type="ECO:0000313" key="5">
    <source>
        <dbReference type="Proteomes" id="UP000281094"/>
    </source>
</evidence>
<name>A0A3L7JDZ1_9HYPH</name>
<dbReference type="Gene3D" id="2.40.160.20">
    <property type="match status" value="1"/>
</dbReference>
<dbReference type="InterPro" id="IPR027385">
    <property type="entry name" value="Beta-barrel_OMP"/>
</dbReference>
<evidence type="ECO:0000313" key="4">
    <source>
        <dbReference type="EMBL" id="RLQ88674.1"/>
    </source>
</evidence>
<feature type="signal peptide" evidence="2">
    <location>
        <begin position="1"/>
        <end position="24"/>
    </location>
</feature>
<evidence type="ECO:0000259" key="3">
    <source>
        <dbReference type="Pfam" id="PF13505"/>
    </source>
</evidence>
<dbReference type="InterPro" id="IPR011250">
    <property type="entry name" value="OMP/PagP_B-barrel"/>
</dbReference>
<evidence type="ECO:0000256" key="2">
    <source>
        <dbReference type="SAM" id="SignalP"/>
    </source>
</evidence>
<keyword evidence="1 2" id="KW-0732">Signal</keyword>
<reference evidence="4 5" key="1">
    <citation type="submission" date="2018-10" db="EMBL/GenBank/DDBJ databases">
        <title>Notoacmeibacter sp. M2BS9Y-3-1, whole genome shotgun sequence.</title>
        <authorList>
            <person name="Tuo L."/>
        </authorList>
    </citation>
    <scope>NUCLEOTIDE SEQUENCE [LARGE SCALE GENOMIC DNA]</scope>
    <source>
        <strain evidence="4 5">M2BS9Y-3-1</strain>
    </source>
</reference>
<dbReference type="Pfam" id="PF13505">
    <property type="entry name" value="OMP_b-brl"/>
    <property type="match status" value="1"/>
</dbReference>
<evidence type="ECO:0000256" key="1">
    <source>
        <dbReference type="ARBA" id="ARBA00022729"/>
    </source>
</evidence>
<proteinExistence type="predicted"/>
<dbReference type="Proteomes" id="UP000281094">
    <property type="component" value="Unassembled WGS sequence"/>
</dbReference>
<protein>
    <submittedName>
        <fullName evidence="4">Porin family protein</fullName>
    </submittedName>
</protein>
<dbReference type="RefSeq" id="WP_121645640.1">
    <property type="nucleotide sequence ID" value="NZ_RCWN01000001.1"/>
</dbReference>
<comment type="caution">
    <text evidence="4">The sequence shown here is derived from an EMBL/GenBank/DDBJ whole genome shotgun (WGS) entry which is preliminary data.</text>
</comment>
<feature type="chain" id="PRO_5018015095" evidence="2">
    <location>
        <begin position="25"/>
        <end position="287"/>
    </location>
</feature>
<dbReference type="SUPFAM" id="SSF56925">
    <property type="entry name" value="OMPA-like"/>
    <property type="match status" value="1"/>
</dbReference>
<sequence length="287" mass="31398">MRRSLIAVAGGALLATTAVSTAFAADIYVPEPEVLVEPAPVSYEPVPVADNAFGGWYIRGDVIYGAHNEMGDITYRTSDGENDFSYTDLDESWGVGGAIGVNVHKHLRTEFGVDWYKKYDFRGSTTGFCGPTGTTPCESDDRTEVSILTLMANAYVDLGTYYGFTAYVGGGIGGARVEWETLFNDDGFEVTPHDGYKEWRFAWQLMAGASYCLTEELEADIGYRYREIEGGRMFAFNTFNGPGYDEGIKSHEVRAGLRYNFGGANPRCATYVPPAPPLPPAPPPVYK</sequence>
<feature type="domain" description="Outer membrane protein beta-barrel" evidence="3">
    <location>
        <begin position="49"/>
        <end position="261"/>
    </location>
</feature>
<dbReference type="EMBL" id="RCWN01000001">
    <property type="protein sequence ID" value="RLQ88674.1"/>
    <property type="molecule type" value="Genomic_DNA"/>
</dbReference>